<proteinExistence type="predicted"/>
<feature type="transmembrane region" description="Helical" evidence="2">
    <location>
        <begin position="81"/>
        <end position="100"/>
    </location>
</feature>
<comment type="caution">
    <text evidence="3">The sequence shown here is derived from an EMBL/GenBank/DDBJ whole genome shotgun (WGS) entry which is preliminary data.</text>
</comment>
<keyword evidence="4" id="KW-1185">Reference proteome</keyword>
<organism evidence="3 4">
    <name type="scientific">Kitasatospora misakiensis</name>
    <dbReference type="NCBI Taxonomy" id="67330"/>
    <lineage>
        <taxon>Bacteria</taxon>
        <taxon>Bacillati</taxon>
        <taxon>Actinomycetota</taxon>
        <taxon>Actinomycetes</taxon>
        <taxon>Kitasatosporales</taxon>
        <taxon>Streptomycetaceae</taxon>
        <taxon>Kitasatospora</taxon>
    </lineage>
</organism>
<evidence type="ECO:0000313" key="4">
    <source>
        <dbReference type="Proteomes" id="UP001595975"/>
    </source>
</evidence>
<reference evidence="4" key="1">
    <citation type="journal article" date="2019" name="Int. J. Syst. Evol. Microbiol.">
        <title>The Global Catalogue of Microorganisms (GCM) 10K type strain sequencing project: providing services to taxonomists for standard genome sequencing and annotation.</title>
        <authorList>
            <consortium name="The Broad Institute Genomics Platform"/>
            <consortium name="The Broad Institute Genome Sequencing Center for Infectious Disease"/>
            <person name="Wu L."/>
            <person name="Ma J."/>
        </authorList>
    </citation>
    <scope>NUCLEOTIDE SEQUENCE [LARGE SCALE GENOMIC DNA]</scope>
    <source>
        <strain evidence="4">CGMCC 4.1437</strain>
    </source>
</reference>
<dbReference type="EMBL" id="JBHSOF010000012">
    <property type="protein sequence ID" value="MFC5663713.1"/>
    <property type="molecule type" value="Genomic_DNA"/>
</dbReference>
<keyword evidence="2" id="KW-0472">Membrane</keyword>
<feature type="non-terminal residue" evidence="3">
    <location>
        <position position="130"/>
    </location>
</feature>
<evidence type="ECO:0000256" key="2">
    <source>
        <dbReference type="SAM" id="Phobius"/>
    </source>
</evidence>
<gene>
    <name evidence="3" type="ORF">ACFP3U_12045</name>
</gene>
<evidence type="ECO:0000256" key="1">
    <source>
        <dbReference type="SAM" id="MobiDB-lite"/>
    </source>
</evidence>
<protein>
    <submittedName>
        <fullName evidence="3">Uncharacterized protein</fullName>
    </submittedName>
</protein>
<accession>A0ABW0X1Q7</accession>
<keyword evidence="2" id="KW-1133">Transmembrane helix</keyword>
<dbReference type="Proteomes" id="UP001595975">
    <property type="component" value="Unassembled WGS sequence"/>
</dbReference>
<feature type="transmembrane region" description="Helical" evidence="2">
    <location>
        <begin position="49"/>
        <end position="69"/>
    </location>
</feature>
<evidence type="ECO:0000313" key="3">
    <source>
        <dbReference type="EMBL" id="MFC5663713.1"/>
    </source>
</evidence>
<keyword evidence="2" id="KW-0812">Transmembrane</keyword>
<feature type="compositionally biased region" description="Low complexity" evidence="1">
    <location>
        <begin position="11"/>
        <end position="20"/>
    </location>
</feature>
<feature type="region of interest" description="Disordered" evidence="1">
    <location>
        <begin position="1"/>
        <end position="42"/>
    </location>
</feature>
<sequence>MAGVDAGAEAGTEPDATPGTEPGGTAPGTAPDPGTPAEPGAATAPPIHWTIYALICVVLAGYTAMMIFLAAKRADANWDRLVFLFSGLEAIVFAAAGLAFGGSVQRGALAAAREDAAAARAEAGRQGAAQ</sequence>
<feature type="compositionally biased region" description="Low complexity" evidence="1">
    <location>
        <begin position="27"/>
        <end position="42"/>
    </location>
</feature>
<name>A0ABW0X1Q7_9ACTN</name>